<organism evidence="2 3">
    <name type="scientific">Saccharomycopsis crataegensis</name>
    <dbReference type="NCBI Taxonomy" id="43959"/>
    <lineage>
        <taxon>Eukaryota</taxon>
        <taxon>Fungi</taxon>
        <taxon>Dikarya</taxon>
        <taxon>Ascomycota</taxon>
        <taxon>Saccharomycotina</taxon>
        <taxon>Saccharomycetes</taxon>
        <taxon>Saccharomycopsidaceae</taxon>
        <taxon>Saccharomycopsis</taxon>
    </lineage>
</organism>
<feature type="compositionally biased region" description="Low complexity" evidence="1">
    <location>
        <begin position="249"/>
        <end position="262"/>
    </location>
</feature>
<evidence type="ECO:0000256" key="1">
    <source>
        <dbReference type="SAM" id="MobiDB-lite"/>
    </source>
</evidence>
<feature type="region of interest" description="Disordered" evidence="1">
    <location>
        <begin position="69"/>
        <end position="106"/>
    </location>
</feature>
<gene>
    <name evidence="2" type="ORF">DASC09_057230</name>
</gene>
<accession>A0AAV5QV47</accession>
<dbReference type="AlphaFoldDB" id="A0AAV5QV47"/>
<dbReference type="RefSeq" id="XP_064855379.1">
    <property type="nucleotide sequence ID" value="XM_064999307.1"/>
</dbReference>
<evidence type="ECO:0000313" key="2">
    <source>
        <dbReference type="EMBL" id="GMM38384.1"/>
    </source>
</evidence>
<reference evidence="2 3" key="1">
    <citation type="journal article" date="2023" name="Elife">
        <title>Identification of key yeast species and microbe-microbe interactions impacting larval growth of Drosophila in the wild.</title>
        <authorList>
            <person name="Mure A."/>
            <person name="Sugiura Y."/>
            <person name="Maeda R."/>
            <person name="Honda K."/>
            <person name="Sakurai N."/>
            <person name="Takahashi Y."/>
            <person name="Watada M."/>
            <person name="Katoh T."/>
            <person name="Gotoh A."/>
            <person name="Gotoh Y."/>
            <person name="Taniguchi I."/>
            <person name="Nakamura K."/>
            <person name="Hayashi T."/>
            <person name="Katayama T."/>
            <person name="Uemura T."/>
            <person name="Hattori Y."/>
        </authorList>
    </citation>
    <scope>NUCLEOTIDE SEQUENCE [LARGE SCALE GENOMIC DNA]</scope>
    <source>
        <strain evidence="2 3">SC-9</strain>
    </source>
</reference>
<feature type="region of interest" description="Disordered" evidence="1">
    <location>
        <begin position="249"/>
        <end position="279"/>
    </location>
</feature>
<comment type="caution">
    <text evidence="2">The sequence shown here is derived from an EMBL/GenBank/DDBJ whole genome shotgun (WGS) entry which is preliminary data.</text>
</comment>
<keyword evidence="3" id="KW-1185">Reference proteome</keyword>
<dbReference type="GeneID" id="90076372"/>
<proteinExistence type="predicted"/>
<dbReference type="EMBL" id="BTFZ01000020">
    <property type="protein sequence ID" value="GMM38384.1"/>
    <property type="molecule type" value="Genomic_DNA"/>
</dbReference>
<dbReference type="Proteomes" id="UP001360560">
    <property type="component" value="Unassembled WGS sequence"/>
</dbReference>
<evidence type="ECO:0000313" key="3">
    <source>
        <dbReference type="Proteomes" id="UP001360560"/>
    </source>
</evidence>
<sequence>MLTQAQILLVKASYRSPSSALSSKRIIADGLGIIPTRVPEPGQTGIYFQSRKFGVTSINFNSNHKANAKLKPKASQSNNSFHPNFKKFDDSKSSRAQPPSTSSSFSSILSRPFNTFFARPIPNGMAFFSVYELSGLIPFLFVWQACYSFPGFHVVDPSTMSSLPVFGDELYSIMEQGRQTITRIVQSAELQQEDAKESLEQIVSSGAEAYVTLKILGPLRIAVSYFAMTKVSDSVIVPIGKVFQRMLSGNKNSSSSSSVSESGKGKTELKFKKLKQKRL</sequence>
<feature type="compositionally biased region" description="Low complexity" evidence="1">
    <location>
        <begin position="94"/>
        <end position="106"/>
    </location>
</feature>
<name>A0AAV5QV47_9ASCO</name>
<evidence type="ECO:0008006" key="4">
    <source>
        <dbReference type="Google" id="ProtNLM"/>
    </source>
</evidence>
<protein>
    <recommendedName>
        <fullName evidence="4">DUF1279 domain-containing protein</fullName>
    </recommendedName>
</protein>